<accession>A0ACD3A6B9</accession>
<proteinExistence type="predicted"/>
<evidence type="ECO:0000313" key="2">
    <source>
        <dbReference type="Proteomes" id="UP000308600"/>
    </source>
</evidence>
<keyword evidence="2" id="KW-1185">Reference proteome</keyword>
<organism evidence="1 2">
    <name type="scientific">Pluteus cervinus</name>
    <dbReference type="NCBI Taxonomy" id="181527"/>
    <lineage>
        <taxon>Eukaryota</taxon>
        <taxon>Fungi</taxon>
        <taxon>Dikarya</taxon>
        <taxon>Basidiomycota</taxon>
        <taxon>Agaricomycotina</taxon>
        <taxon>Agaricomycetes</taxon>
        <taxon>Agaricomycetidae</taxon>
        <taxon>Agaricales</taxon>
        <taxon>Pluteineae</taxon>
        <taxon>Pluteaceae</taxon>
        <taxon>Pluteus</taxon>
    </lineage>
</organism>
<sequence length="757" mass="85482">MPPVIDLSQEVLDEIVGHLHDDEATLKTLSVVSSKFLPISRALMFYSLRLDINNCSRWAGYLRDCPSLGSDIKEVELHVAGFQGADERNLVGVLDSVTGPTKFTLTKPPRHPAVLWADIPTWLQQVISRIISQPTVHTVFVREFMNLPLSLLTSVQHWHKLLLSSCSFALPTVLASRPEERSAPGPRRQWKSSLRTLVIGDSHRLYFRGQNPLYEFMDHPEFPLDVANMFRLHIELLPENVDKVENMLARCAHSLRHLGFTFRGATTSIRHLSALKILRPKLDITPHSMNARFMESILYGFLSTLESLYVPRNDDSDRNQDTEGQRQLRLHQPEEIDIPATIFPVSFQVVPQEFWTDLDSLFIKLSPIKEFSMSASTPNSNVLAQEILDEIVRHLHGDSETIKTLSIVSSSFLPICRDFLFRFLRLTAKNCARWDGYLTACPSIAQSVQEVELEVSGLIHADEQQVTFILNRLIGPSSRISTFRLLSYDLLDWPRQVPSWLQAVLSRTMSAPSVTNIDISMFNNLPISFLSGIPYLRKLFLQFRYTRHPNNSDFGFGSSTILSTGMYGSDQCALEQWIGHLDFPLDLTRLSTLHIDLEPRNQHKVQDLLSICDQTLLSLSLSIGGGSTSLRHLSTLRVLQFRICITQGFSADPGSIISGFLRTLKSLETNAHPPKEIVILTFIETSVFAEVPTTLWTNLDSQLSTLSPTTMVRIVTTCIPCYSEQAPDWKFLLPHLHESGRLISQVEGSDSDSTMIL</sequence>
<dbReference type="Proteomes" id="UP000308600">
    <property type="component" value="Unassembled WGS sequence"/>
</dbReference>
<evidence type="ECO:0000313" key="1">
    <source>
        <dbReference type="EMBL" id="TFK61270.1"/>
    </source>
</evidence>
<reference evidence="1 2" key="1">
    <citation type="journal article" date="2019" name="Nat. Ecol. Evol.">
        <title>Megaphylogeny resolves global patterns of mushroom evolution.</title>
        <authorList>
            <person name="Varga T."/>
            <person name="Krizsan K."/>
            <person name="Foldi C."/>
            <person name="Dima B."/>
            <person name="Sanchez-Garcia M."/>
            <person name="Sanchez-Ramirez S."/>
            <person name="Szollosi G.J."/>
            <person name="Szarkandi J.G."/>
            <person name="Papp V."/>
            <person name="Albert L."/>
            <person name="Andreopoulos W."/>
            <person name="Angelini C."/>
            <person name="Antonin V."/>
            <person name="Barry K.W."/>
            <person name="Bougher N.L."/>
            <person name="Buchanan P."/>
            <person name="Buyck B."/>
            <person name="Bense V."/>
            <person name="Catcheside P."/>
            <person name="Chovatia M."/>
            <person name="Cooper J."/>
            <person name="Damon W."/>
            <person name="Desjardin D."/>
            <person name="Finy P."/>
            <person name="Geml J."/>
            <person name="Haridas S."/>
            <person name="Hughes K."/>
            <person name="Justo A."/>
            <person name="Karasinski D."/>
            <person name="Kautmanova I."/>
            <person name="Kiss B."/>
            <person name="Kocsube S."/>
            <person name="Kotiranta H."/>
            <person name="LaButti K.M."/>
            <person name="Lechner B.E."/>
            <person name="Liimatainen K."/>
            <person name="Lipzen A."/>
            <person name="Lukacs Z."/>
            <person name="Mihaltcheva S."/>
            <person name="Morgado L.N."/>
            <person name="Niskanen T."/>
            <person name="Noordeloos M.E."/>
            <person name="Ohm R.A."/>
            <person name="Ortiz-Santana B."/>
            <person name="Ovrebo C."/>
            <person name="Racz N."/>
            <person name="Riley R."/>
            <person name="Savchenko A."/>
            <person name="Shiryaev A."/>
            <person name="Soop K."/>
            <person name="Spirin V."/>
            <person name="Szebenyi C."/>
            <person name="Tomsovsky M."/>
            <person name="Tulloss R.E."/>
            <person name="Uehling J."/>
            <person name="Grigoriev I.V."/>
            <person name="Vagvolgyi C."/>
            <person name="Papp T."/>
            <person name="Martin F.M."/>
            <person name="Miettinen O."/>
            <person name="Hibbett D.S."/>
            <person name="Nagy L.G."/>
        </authorList>
    </citation>
    <scope>NUCLEOTIDE SEQUENCE [LARGE SCALE GENOMIC DNA]</scope>
    <source>
        <strain evidence="1 2">NL-1719</strain>
    </source>
</reference>
<dbReference type="EMBL" id="ML208677">
    <property type="protein sequence ID" value="TFK61270.1"/>
    <property type="molecule type" value="Genomic_DNA"/>
</dbReference>
<protein>
    <submittedName>
        <fullName evidence="1">Uncharacterized protein</fullName>
    </submittedName>
</protein>
<gene>
    <name evidence="1" type="ORF">BDN72DRAFT_965272</name>
</gene>
<name>A0ACD3A6B9_9AGAR</name>